<sequence>MLDYERSRRKRDPKADAAPLEDGYWRKKTLTEMNEREWEALCDRCSKCCVISIEDADTGELHLTDVSCKLFDTKSCGCSDYANRKQYVPDCVKLTPKNVPKLDWLPRTCAYRLVSEGKDLFWWHPLMSGDENTVHVSKASVRNMTRPEGRLKMPGLIKRITRWPTPLEKPPAKYRKRKRVRR</sequence>
<dbReference type="PANTHER" id="PTHR37421:SF1">
    <property type="entry name" value="UPF0260 PROTEIN YCGN"/>
    <property type="match status" value="1"/>
</dbReference>
<evidence type="ECO:0000313" key="2">
    <source>
        <dbReference type="EMBL" id="ANP48128.1"/>
    </source>
</evidence>
<dbReference type="InterPro" id="IPR008228">
    <property type="entry name" value="UCP006173"/>
</dbReference>
<reference evidence="2 3" key="1">
    <citation type="submission" date="2015-11" db="EMBL/GenBank/DDBJ databases">
        <title>Whole-Genome Sequence of Candidatus Oderbacter manganicum from the National Park Lower Oder Valley, Germany.</title>
        <authorList>
            <person name="Braun B."/>
            <person name="Liere K."/>
            <person name="Szewzyk U."/>
        </authorList>
    </citation>
    <scope>NUCLEOTIDE SEQUENCE [LARGE SCALE GENOMIC DNA]</scope>
    <source>
        <strain evidence="2 3">OTSz_A_272</strain>
    </source>
</reference>
<dbReference type="KEGG" id="cbot:ATE48_16585"/>
<dbReference type="NCBIfam" id="NF003507">
    <property type="entry name" value="PRK05170.2-5"/>
    <property type="match status" value="1"/>
</dbReference>
<keyword evidence="3" id="KW-1185">Reference proteome</keyword>
<dbReference type="EMBL" id="CP013244">
    <property type="protein sequence ID" value="ANP48128.1"/>
    <property type="molecule type" value="Genomic_DNA"/>
</dbReference>
<dbReference type="Pfam" id="PF03692">
    <property type="entry name" value="CxxCxxCC"/>
    <property type="match status" value="1"/>
</dbReference>
<evidence type="ECO:0000256" key="1">
    <source>
        <dbReference type="HAMAP-Rule" id="MF_00676"/>
    </source>
</evidence>
<dbReference type="PANTHER" id="PTHR37421">
    <property type="entry name" value="UPF0260 PROTEIN YCGN"/>
    <property type="match status" value="1"/>
</dbReference>
<name>A0A1B1ANH5_9PROT</name>
<dbReference type="InterPro" id="IPR005358">
    <property type="entry name" value="Puta_zinc/iron-chelating_dom"/>
</dbReference>
<dbReference type="STRING" id="1759059.ATE48_16585"/>
<accession>A0A1B1ANH5</accession>
<dbReference type="Proteomes" id="UP000092498">
    <property type="component" value="Chromosome"/>
</dbReference>
<dbReference type="AlphaFoldDB" id="A0A1B1ANH5"/>
<dbReference type="InParanoid" id="A0A1B1ANH5"/>
<comment type="similarity">
    <text evidence="1">Belongs to the UPF0260 family.</text>
</comment>
<dbReference type="NCBIfam" id="NF003501">
    <property type="entry name" value="PRK05170.1-5"/>
    <property type="match status" value="1"/>
</dbReference>
<evidence type="ECO:0000313" key="3">
    <source>
        <dbReference type="Proteomes" id="UP000092498"/>
    </source>
</evidence>
<protein>
    <recommendedName>
        <fullName evidence="1">UPF0260 protein ATE48_16585</fullName>
    </recommendedName>
</protein>
<organism evidence="2 3">
    <name type="scientific">Candidatus Viadribacter manganicus</name>
    <dbReference type="NCBI Taxonomy" id="1759059"/>
    <lineage>
        <taxon>Bacteria</taxon>
        <taxon>Pseudomonadati</taxon>
        <taxon>Pseudomonadota</taxon>
        <taxon>Alphaproteobacteria</taxon>
        <taxon>Hyphomonadales</taxon>
        <taxon>Hyphomonadaceae</taxon>
        <taxon>Candidatus Viadribacter</taxon>
    </lineage>
</organism>
<dbReference type="HAMAP" id="MF_00676">
    <property type="entry name" value="UPF0260"/>
    <property type="match status" value="1"/>
</dbReference>
<gene>
    <name evidence="2" type="ORF">ATE48_16585</name>
</gene>
<dbReference type="FunCoup" id="A0A1B1ANH5">
    <property type="interactions" value="25"/>
</dbReference>
<proteinExistence type="inferred from homology"/>